<dbReference type="InterPro" id="IPR000944">
    <property type="entry name" value="Tscrpt_reg_Rrf2"/>
</dbReference>
<proteinExistence type="predicted"/>
<comment type="caution">
    <text evidence="1">The sequence shown here is derived from an EMBL/GenBank/DDBJ whole genome shotgun (WGS) entry which is preliminary data.</text>
</comment>
<dbReference type="PROSITE" id="PS51197">
    <property type="entry name" value="HTH_RRF2_2"/>
    <property type="match status" value="1"/>
</dbReference>
<keyword evidence="2" id="KW-1185">Reference proteome</keyword>
<dbReference type="Pfam" id="PF02082">
    <property type="entry name" value="Rrf2"/>
    <property type="match status" value="1"/>
</dbReference>
<dbReference type="SUPFAM" id="SSF46785">
    <property type="entry name" value="Winged helix' DNA-binding domain"/>
    <property type="match status" value="1"/>
</dbReference>
<dbReference type="PANTHER" id="PTHR33221:SF15">
    <property type="entry name" value="HTH-TYPE TRANSCRIPTIONAL REGULATOR YWGB-RELATED"/>
    <property type="match status" value="1"/>
</dbReference>
<evidence type="ECO:0000313" key="2">
    <source>
        <dbReference type="Proteomes" id="UP001596282"/>
    </source>
</evidence>
<dbReference type="EMBL" id="JBHSSC010000042">
    <property type="protein sequence ID" value="MFC6181867.1"/>
    <property type="molecule type" value="Genomic_DNA"/>
</dbReference>
<dbReference type="RefSeq" id="WP_137627924.1">
    <property type="nucleotide sequence ID" value="NZ_BJDJ01000004.1"/>
</dbReference>
<organism evidence="1 2">
    <name type="scientific">Lactiplantibacillus daowaiensis</name>
    <dbReference type="NCBI Taxonomy" id="2559918"/>
    <lineage>
        <taxon>Bacteria</taxon>
        <taxon>Bacillati</taxon>
        <taxon>Bacillota</taxon>
        <taxon>Bacilli</taxon>
        <taxon>Lactobacillales</taxon>
        <taxon>Lactobacillaceae</taxon>
        <taxon>Lactiplantibacillus</taxon>
    </lineage>
</organism>
<sequence>MKYSYKLSDAIHILAYVDIVPAATISSTEIAASIEANASVVRRLMANLKTAGLLESHAGAARPRLARPASEITLLDVFRAVEINHELLHVDPRTNMSCPVGANIQQTLDAAYARVQQAAEAELAQLTVQDIIDGIQARRSVG</sequence>
<dbReference type="Gene3D" id="1.10.10.10">
    <property type="entry name" value="Winged helix-like DNA-binding domain superfamily/Winged helix DNA-binding domain"/>
    <property type="match status" value="1"/>
</dbReference>
<dbReference type="PANTHER" id="PTHR33221">
    <property type="entry name" value="WINGED HELIX-TURN-HELIX TRANSCRIPTIONAL REGULATOR, RRF2 FAMILY"/>
    <property type="match status" value="1"/>
</dbReference>
<dbReference type="InterPro" id="IPR036388">
    <property type="entry name" value="WH-like_DNA-bd_sf"/>
</dbReference>
<reference evidence="2" key="1">
    <citation type="journal article" date="2019" name="Int. J. Syst. Evol. Microbiol.">
        <title>The Global Catalogue of Microorganisms (GCM) 10K type strain sequencing project: providing services to taxonomists for standard genome sequencing and annotation.</title>
        <authorList>
            <consortium name="The Broad Institute Genomics Platform"/>
            <consortium name="The Broad Institute Genome Sequencing Center for Infectious Disease"/>
            <person name="Wu L."/>
            <person name="Ma J."/>
        </authorList>
    </citation>
    <scope>NUCLEOTIDE SEQUENCE [LARGE SCALE GENOMIC DNA]</scope>
    <source>
        <strain evidence="2">CCM 8933</strain>
    </source>
</reference>
<protein>
    <submittedName>
        <fullName evidence="1">Rrf2 family transcriptional regulator</fullName>
    </submittedName>
</protein>
<evidence type="ECO:0000313" key="1">
    <source>
        <dbReference type="EMBL" id="MFC6181867.1"/>
    </source>
</evidence>
<dbReference type="InterPro" id="IPR036390">
    <property type="entry name" value="WH_DNA-bd_sf"/>
</dbReference>
<dbReference type="Proteomes" id="UP001596282">
    <property type="component" value="Unassembled WGS sequence"/>
</dbReference>
<accession>A0ABW1S290</accession>
<name>A0ABW1S290_9LACO</name>
<gene>
    <name evidence="1" type="ORF">ACFP5Y_11585</name>
</gene>